<feature type="compositionally biased region" description="Polar residues" evidence="1">
    <location>
        <begin position="260"/>
        <end position="281"/>
    </location>
</feature>
<protein>
    <submittedName>
        <fullName evidence="2">Uncharacterized protein</fullName>
    </submittedName>
</protein>
<organism evidence="2 3">
    <name type="scientific">Cordylochernes scorpioides</name>
    <dbReference type="NCBI Taxonomy" id="51811"/>
    <lineage>
        <taxon>Eukaryota</taxon>
        <taxon>Metazoa</taxon>
        <taxon>Ecdysozoa</taxon>
        <taxon>Arthropoda</taxon>
        <taxon>Chelicerata</taxon>
        <taxon>Arachnida</taxon>
        <taxon>Pseudoscorpiones</taxon>
        <taxon>Cheliferoidea</taxon>
        <taxon>Chernetidae</taxon>
        <taxon>Cordylochernes</taxon>
    </lineage>
</organism>
<dbReference type="EMBL" id="CP092886">
    <property type="protein sequence ID" value="UYV84389.1"/>
    <property type="molecule type" value="Genomic_DNA"/>
</dbReference>
<evidence type="ECO:0000256" key="1">
    <source>
        <dbReference type="SAM" id="MobiDB-lite"/>
    </source>
</evidence>
<feature type="region of interest" description="Disordered" evidence="1">
    <location>
        <begin position="609"/>
        <end position="629"/>
    </location>
</feature>
<sequence length="748" mass="82976">MRMGCYLADCSEQDDQLTESEDIIFITVGGSRKRPHDPDHANSGTEKGCAQAPKIPRNSSRQRAMQRPSKVHECQTTRQKRATFRARPIAAERVKLRHRGATLWAFPLRKRADRIVLGNVLFFVEDADLVAALRPYGQVTSTIQKMKQLWNFCWADARREVFITLRDGVKLSQIPARLDVKYEGVITHVYVTYSIKYSLCHKQGHKCANCLQTCLQEDKLVLPVNVLAARTQGWTKPPSTSNTMPTTAPTPADHRPQQTPPTSAVNTAPPSSRASNAQQEDLTPKPIPTTSALKNPEPKTSNKKSQGPVSRPPSSKPMPSNNSALPPAAELSTPIKQTPSTPSSPAAPSPVASLPVCPYETPAPELPIRVMPASSIQCTTSEASFSFRIPHQLELDEELMEIYIQLEGCYLLTPILGEVYEDEVLEAILYRSEREKLLSILPSPEDKDILCEFLGIAIDHSQDNDKESLTIGSTLLRAFPYRKRAEKIIIGNLPIAVKDDDIVAAVRPYCKVASMTYELVTCEGYSWTTGSREAFIFMNEGLKIHQLLVKLKCHRQGHRRTNCPRGDSGERSTRQLTSQHESLPPSTQTLPSSEPAATTLAVVSYNGPEKADQKSSYSRENSFCQTSGAKAPPAAAEVATSRKVSQPNKVAPILTIAPESRVPLKTNPLTSRHRIREYRGSGYGEEKIVQAIISERGMRKFLPDQKPEQLGILINLIGRIVDHVEDKACTLYKRLTHFRSAAKIKTTQ</sequence>
<proteinExistence type="predicted"/>
<gene>
    <name evidence="2" type="ORF">LAZ67_X001992</name>
</gene>
<dbReference type="Proteomes" id="UP001235939">
    <property type="component" value="Chromosome X"/>
</dbReference>
<feature type="region of interest" description="Disordered" evidence="1">
    <location>
        <begin position="233"/>
        <end position="351"/>
    </location>
</feature>
<feature type="compositionally biased region" description="Low complexity" evidence="1">
    <location>
        <begin position="581"/>
        <end position="594"/>
    </location>
</feature>
<feature type="region of interest" description="Disordered" evidence="1">
    <location>
        <begin position="30"/>
        <end position="71"/>
    </location>
</feature>
<feature type="compositionally biased region" description="Low complexity" evidence="1">
    <location>
        <begin position="338"/>
        <end position="351"/>
    </location>
</feature>
<accession>A0ABY6LT13</accession>
<evidence type="ECO:0000313" key="2">
    <source>
        <dbReference type="EMBL" id="UYV84389.1"/>
    </source>
</evidence>
<feature type="compositionally biased region" description="Polar residues" evidence="1">
    <location>
        <begin position="614"/>
        <end position="628"/>
    </location>
</feature>
<keyword evidence="3" id="KW-1185">Reference proteome</keyword>
<feature type="region of interest" description="Disordered" evidence="1">
    <location>
        <begin position="558"/>
        <end position="594"/>
    </location>
</feature>
<evidence type="ECO:0000313" key="3">
    <source>
        <dbReference type="Proteomes" id="UP001235939"/>
    </source>
</evidence>
<name>A0ABY6LT13_9ARAC</name>
<reference evidence="2 3" key="1">
    <citation type="submission" date="2022-03" db="EMBL/GenBank/DDBJ databases">
        <title>A chromosomal length assembly of Cordylochernes scorpioides.</title>
        <authorList>
            <person name="Zeh D."/>
            <person name="Zeh J."/>
        </authorList>
    </citation>
    <scope>NUCLEOTIDE SEQUENCE [LARGE SCALE GENOMIC DNA]</scope>
    <source>
        <strain evidence="2">IN4F17</strain>
        <tissue evidence="2">Whole Body</tissue>
    </source>
</reference>
<feature type="compositionally biased region" description="Polar residues" evidence="1">
    <location>
        <begin position="233"/>
        <end position="249"/>
    </location>
</feature>